<accession>A2G410</accession>
<reference evidence="4" key="2">
    <citation type="journal article" date="2007" name="Science">
        <title>Draft genome sequence of the sexually transmitted pathogen Trichomonas vaginalis.</title>
        <authorList>
            <person name="Carlton J.M."/>
            <person name="Hirt R.P."/>
            <person name="Silva J.C."/>
            <person name="Delcher A.L."/>
            <person name="Schatz M."/>
            <person name="Zhao Q."/>
            <person name="Wortman J.R."/>
            <person name="Bidwell S.L."/>
            <person name="Alsmark U.C.M."/>
            <person name="Besteiro S."/>
            <person name="Sicheritz-Ponten T."/>
            <person name="Noel C.J."/>
            <person name="Dacks J.B."/>
            <person name="Foster P.G."/>
            <person name="Simillion C."/>
            <person name="Van de Peer Y."/>
            <person name="Miranda-Saavedra D."/>
            <person name="Barton G.J."/>
            <person name="Westrop G.D."/>
            <person name="Mueller S."/>
            <person name="Dessi D."/>
            <person name="Fiori P.L."/>
            <person name="Ren Q."/>
            <person name="Paulsen I."/>
            <person name="Zhang H."/>
            <person name="Bastida-Corcuera F.D."/>
            <person name="Simoes-Barbosa A."/>
            <person name="Brown M.T."/>
            <person name="Hayes R.D."/>
            <person name="Mukherjee M."/>
            <person name="Okumura C.Y."/>
            <person name="Schneider R."/>
            <person name="Smith A.J."/>
            <person name="Vanacova S."/>
            <person name="Villalvazo M."/>
            <person name="Haas B.J."/>
            <person name="Pertea M."/>
            <person name="Feldblyum T.V."/>
            <person name="Utterback T.R."/>
            <person name="Shu C.L."/>
            <person name="Osoegawa K."/>
            <person name="de Jong P.J."/>
            <person name="Hrdy I."/>
            <person name="Horvathova L."/>
            <person name="Zubacova Z."/>
            <person name="Dolezal P."/>
            <person name="Malik S.B."/>
            <person name="Logsdon J.M. Jr."/>
            <person name="Henze K."/>
            <person name="Gupta A."/>
            <person name="Wang C.C."/>
            <person name="Dunne R.L."/>
            <person name="Upcroft J.A."/>
            <person name="Upcroft P."/>
            <person name="White O."/>
            <person name="Salzberg S.L."/>
            <person name="Tang P."/>
            <person name="Chiu C.-H."/>
            <person name="Lee Y.-S."/>
            <person name="Embley T.M."/>
            <person name="Coombs G.H."/>
            <person name="Mottram J.C."/>
            <person name="Tachezy J."/>
            <person name="Fraser-Liggett C.M."/>
            <person name="Johnson P.J."/>
        </authorList>
    </citation>
    <scope>NUCLEOTIDE SEQUENCE [LARGE SCALE GENOMIC DNA]</scope>
    <source>
        <strain evidence="4">G3</strain>
    </source>
</reference>
<feature type="compositionally biased region" description="Basic and acidic residues" evidence="1">
    <location>
        <begin position="351"/>
        <end position="364"/>
    </location>
</feature>
<evidence type="ECO:0000256" key="2">
    <source>
        <dbReference type="SAM" id="Phobius"/>
    </source>
</evidence>
<organism evidence="4 5">
    <name type="scientific">Trichomonas vaginalis (strain ATCC PRA-98 / G3)</name>
    <dbReference type="NCBI Taxonomy" id="412133"/>
    <lineage>
        <taxon>Eukaryota</taxon>
        <taxon>Metamonada</taxon>
        <taxon>Parabasalia</taxon>
        <taxon>Trichomonadida</taxon>
        <taxon>Trichomonadidae</taxon>
        <taxon>Trichomonas</taxon>
    </lineage>
</organism>
<evidence type="ECO:0000256" key="1">
    <source>
        <dbReference type="SAM" id="MobiDB-lite"/>
    </source>
</evidence>
<dbReference type="KEGG" id="tva:4745768"/>
<sequence>MIHFLLVNCLSKKLVTKVIKEIPSEYETAFSECSSSQNNLYDYSTAKVDPEVITITSGSKFCVYGNIMTASDKNFIATTKYPYQDTDNTWKFNDEQQTTTNPLFILTKYPAKLAEPYNFNHHPITMFQCADNSQECKIQVAYIQPSYYVLQETEYMKLNTGVRVRVTTKSSGEKTLYTGMVASPSIIGYIDVVQVFGPQKHNFHYKKQNDNAELTVAPFGNTDPLEGDLDPSNNLLVSISKKDALSPAQATITYKLAEDPANDDFFFPEIDVTVSTQGGVFTKDNADTAFPYNFDPSTPTPVPEPTEEPTPVPEPKEQPSEAPTEQPSEAPTPVPEPTEQPSEAPTPVPEPTDKPTPEPTEKPVPDPTNAPVPEPTKEPVPDPDAQKKGLTKKQKAVIGGIVGLAVVAIIIIVVVIFIVKKKRAESTAILTDKLIEVV</sequence>
<gene>
    <name evidence="4" type="ORF">TVAG_422670</name>
</gene>
<reference evidence="4" key="1">
    <citation type="submission" date="2006-10" db="EMBL/GenBank/DDBJ databases">
        <authorList>
            <person name="Amadeo P."/>
            <person name="Zhao Q."/>
            <person name="Wortman J."/>
            <person name="Fraser-Liggett C."/>
            <person name="Carlton J."/>
        </authorList>
    </citation>
    <scope>NUCLEOTIDE SEQUENCE</scope>
    <source>
        <strain evidence="4">G3</strain>
    </source>
</reference>
<dbReference type="Proteomes" id="UP000001542">
    <property type="component" value="Unassembled WGS sequence"/>
</dbReference>
<evidence type="ECO:0000259" key="3">
    <source>
        <dbReference type="Pfam" id="PF04478"/>
    </source>
</evidence>
<feature type="compositionally biased region" description="Pro residues" evidence="1">
    <location>
        <begin position="365"/>
        <end position="374"/>
    </location>
</feature>
<dbReference type="AlphaFoldDB" id="A2G410"/>
<feature type="domain" description="Mid2" evidence="3">
    <location>
        <begin position="380"/>
        <end position="423"/>
    </location>
</feature>
<dbReference type="InterPro" id="IPR007567">
    <property type="entry name" value="Mid2_dom"/>
</dbReference>
<dbReference type="PANTHER" id="PTHR16861:SF4">
    <property type="entry name" value="SH3 DOMAIN PROTEIN (AFU_ORTHOLOGUE AFUA_1G13610)"/>
    <property type="match status" value="1"/>
</dbReference>
<dbReference type="RefSeq" id="XP_001301042.1">
    <property type="nucleotide sequence ID" value="XM_001301041.1"/>
</dbReference>
<evidence type="ECO:0000313" key="5">
    <source>
        <dbReference type="Proteomes" id="UP000001542"/>
    </source>
</evidence>
<dbReference type="Pfam" id="PF04478">
    <property type="entry name" value="Mid2"/>
    <property type="match status" value="1"/>
</dbReference>
<feature type="compositionally biased region" description="Pro residues" evidence="1">
    <location>
        <begin position="330"/>
        <end position="350"/>
    </location>
</feature>
<keyword evidence="2" id="KW-1133">Transmembrane helix</keyword>
<name>A2G410_TRIV3</name>
<feature type="transmembrane region" description="Helical" evidence="2">
    <location>
        <begin position="396"/>
        <end position="419"/>
    </location>
</feature>
<keyword evidence="5" id="KW-1185">Reference proteome</keyword>
<dbReference type="VEuPathDB" id="TrichDB:TVAG_422670"/>
<dbReference type="STRING" id="5722.A2G410"/>
<keyword evidence="2" id="KW-0472">Membrane</keyword>
<proteinExistence type="predicted"/>
<feature type="compositionally biased region" description="Basic and acidic residues" evidence="1">
    <location>
        <begin position="375"/>
        <end position="387"/>
    </location>
</feature>
<evidence type="ECO:0000313" key="4">
    <source>
        <dbReference type="EMBL" id="EAX88112.1"/>
    </source>
</evidence>
<protein>
    <recommendedName>
        <fullName evidence="3">Mid2 domain-containing protein</fullName>
    </recommendedName>
</protein>
<dbReference type="InParanoid" id="A2G410"/>
<dbReference type="PANTHER" id="PTHR16861">
    <property type="entry name" value="GLYCOPROTEIN 38"/>
    <property type="match status" value="1"/>
</dbReference>
<keyword evidence="2" id="KW-0812">Transmembrane</keyword>
<dbReference type="VEuPathDB" id="TrichDB:TVAGG3_0408780"/>
<feature type="compositionally biased region" description="Pro residues" evidence="1">
    <location>
        <begin position="298"/>
        <end position="313"/>
    </location>
</feature>
<dbReference type="EMBL" id="DS114354">
    <property type="protein sequence ID" value="EAX88112.1"/>
    <property type="molecule type" value="Genomic_DNA"/>
</dbReference>
<feature type="region of interest" description="Disordered" evidence="1">
    <location>
        <begin position="286"/>
        <end position="391"/>
    </location>
</feature>